<dbReference type="RefSeq" id="WP_092526057.1">
    <property type="nucleotide sequence ID" value="NZ_FOWW01000001.1"/>
</dbReference>
<dbReference type="Pfam" id="PF22564">
    <property type="entry name" value="HAAS"/>
    <property type="match status" value="1"/>
</dbReference>
<keyword evidence="1" id="KW-1133">Transmembrane helix</keyword>
<accession>A0A1I5K929</accession>
<evidence type="ECO:0000313" key="2">
    <source>
        <dbReference type="EMBL" id="SFO81233.1"/>
    </source>
</evidence>
<name>A0A1I5K929_9PSEU</name>
<keyword evidence="1" id="KW-0472">Membrane</keyword>
<dbReference type="AlphaFoldDB" id="A0A1I5K929"/>
<dbReference type="STRING" id="587909.SAMN05421810_10134"/>
<reference evidence="3" key="1">
    <citation type="submission" date="2016-10" db="EMBL/GenBank/DDBJ databases">
        <authorList>
            <person name="Varghese N."/>
            <person name="Submissions S."/>
        </authorList>
    </citation>
    <scope>NUCLEOTIDE SEQUENCE [LARGE SCALE GENOMIC DNA]</scope>
    <source>
        <strain evidence="3">CGMCC 4.5579</strain>
    </source>
</reference>
<organism evidence="2 3">
    <name type="scientific">Amycolatopsis arida</name>
    <dbReference type="NCBI Taxonomy" id="587909"/>
    <lineage>
        <taxon>Bacteria</taxon>
        <taxon>Bacillati</taxon>
        <taxon>Actinomycetota</taxon>
        <taxon>Actinomycetes</taxon>
        <taxon>Pseudonocardiales</taxon>
        <taxon>Pseudonocardiaceae</taxon>
        <taxon>Amycolatopsis</taxon>
    </lineage>
</organism>
<dbReference type="Proteomes" id="UP000198727">
    <property type="component" value="Unassembled WGS sequence"/>
</dbReference>
<dbReference type="EMBL" id="FOWW01000001">
    <property type="protein sequence ID" value="SFO81233.1"/>
    <property type="molecule type" value="Genomic_DNA"/>
</dbReference>
<feature type="transmembrane region" description="Helical" evidence="1">
    <location>
        <begin position="227"/>
        <end position="248"/>
    </location>
</feature>
<feature type="transmembrane region" description="Helical" evidence="1">
    <location>
        <begin position="173"/>
        <end position="191"/>
    </location>
</feature>
<proteinExistence type="predicted"/>
<protein>
    <submittedName>
        <fullName evidence="2">Uncharacterized membrane protein</fullName>
    </submittedName>
</protein>
<gene>
    <name evidence="2" type="ORF">SAMN05421810_10134</name>
</gene>
<feature type="transmembrane region" description="Helical" evidence="1">
    <location>
        <begin position="197"/>
        <end position="215"/>
    </location>
</feature>
<sequence>MSSQTPAAVRDYLARMRTALSDLPDAEVEEIVDDVRPHLAEIGAELGENARLDQLVERLGAPESYAAELRAAGDYPAPDAPERRAAGRSLPRLVVWSFAFALVGTAAAGYLIALELTDDHLLALFVLAPVIIASGAYVLRHGLRPVESLPEIRWARSLASADDRGVVGYLRSLVPAWWLLCALALVVLAVLLLVKSITLLVLPVFLVVGVAMLWLGPKSTKDRKLLWISLPVSAFALGALAGMAGHLVEAVDRADLYTDRYATAGYVDNGLLYRGQPVENVYLFDAEGKPLTDVYLYDQDGRPILLPRYGCDPVGGGQVPQGEDNRFPRPYLDHGALDDQGNRNGYNGYRPYCREVDEVPFTVAVPKPPAGK</sequence>
<feature type="transmembrane region" description="Helical" evidence="1">
    <location>
        <begin position="93"/>
        <end position="114"/>
    </location>
</feature>
<keyword evidence="1" id="KW-0812">Transmembrane</keyword>
<feature type="transmembrane region" description="Helical" evidence="1">
    <location>
        <begin position="120"/>
        <end position="139"/>
    </location>
</feature>
<keyword evidence="3" id="KW-1185">Reference proteome</keyword>
<evidence type="ECO:0000313" key="3">
    <source>
        <dbReference type="Proteomes" id="UP000198727"/>
    </source>
</evidence>
<evidence type="ECO:0000256" key="1">
    <source>
        <dbReference type="SAM" id="Phobius"/>
    </source>
</evidence>
<dbReference type="OrthoDB" id="5185521at2"/>